<evidence type="ECO:0000313" key="2">
    <source>
        <dbReference type="EMBL" id="GEC08103.1"/>
    </source>
</evidence>
<sequence>MDGTLSQRTCDGGVLTPPSSQRFCDEFAALLFASLRRREQRHKAQQYVCGLLVLPGRKTLRNVAAQFEGAAARQSVHHFITESSWDWMPVRHALARCVHEAFDPQAWVIRPTMIPKAGSHTIGVDEHYLPQLGQAVSGQQAVGAWLASSRCALPVGWRLVLSERWMRTPLRQRSSIPSGAAASTLDECVRGVVADTVAAGEVPRVPVVVDAQLADAVGLARHLGSLGLPFLVRVDPDEHLRLDTRKLPMYGGRERTAGELATNLTRLWRAVDPGDGPTLAAAIPVVGPRRPSSHGDTKLLLVGEWPRDGRSGGRLWLTGSPAVSLAPVLALTRLPDVVARDFDTISEGVGMRDFAGRSFPGWHRHVTLASVAHCIAAWPMRTAVGL</sequence>
<dbReference type="AlphaFoldDB" id="A0A4Y3VNF1"/>
<dbReference type="OrthoDB" id="3657225at2"/>
<keyword evidence="3" id="KW-1185">Reference proteome</keyword>
<proteinExistence type="predicted"/>
<dbReference type="PANTHER" id="PTHR33627:SF1">
    <property type="entry name" value="TRANSPOSASE"/>
    <property type="match status" value="1"/>
</dbReference>
<reference evidence="2 3" key="1">
    <citation type="submission" date="2019-06" db="EMBL/GenBank/DDBJ databases">
        <title>Whole genome shotgun sequence of Streptomyces spinoverrucosus NBRC 14228.</title>
        <authorList>
            <person name="Hosoyama A."/>
            <person name="Uohara A."/>
            <person name="Ohji S."/>
            <person name="Ichikawa N."/>
        </authorList>
    </citation>
    <scope>NUCLEOTIDE SEQUENCE [LARGE SCALE GENOMIC DNA]</scope>
    <source>
        <strain evidence="2 3">NBRC 14228</strain>
    </source>
</reference>
<dbReference type="PANTHER" id="PTHR33627">
    <property type="entry name" value="TRANSPOSASE"/>
    <property type="match status" value="1"/>
</dbReference>
<evidence type="ECO:0000259" key="1">
    <source>
        <dbReference type="Pfam" id="PF13546"/>
    </source>
</evidence>
<dbReference type="InterPro" id="IPR038721">
    <property type="entry name" value="IS701-like_DDE_dom"/>
</dbReference>
<organism evidence="2 3">
    <name type="scientific">Streptomyces spinoverrucosus</name>
    <dbReference type="NCBI Taxonomy" id="284043"/>
    <lineage>
        <taxon>Bacteria</taxon>
        <taxon>Bacillati</taxon>
        <taxon>Actinomycetota</taxon>
        <taxon>Actinomycetes</taxon>
        <taxon>Kitasatosporales</taxon>
        <taxon>Streptomycetaceae</taxon>
        <taxon>Streptomyces</taxon>
    </lineage>
</organism>
<dbReference type="EMBL" id="BJND01000046">
    <property type="protein sequence ID" value="GEC08103.1"/>
    <property type="molecule type" value="Genomic_DNA"/>
</dbReference>
<dbReference type="Proteomes" id="UP000317881">
    <property type="component" value="Unassembled WGS sequence"/>
</dbReference>
<dbReference type="InterPro" id="IPR039365">
    <property type="entry name" value="IS701-like"/>
</dbReference>
<evidence type="ECO:0000313" key="3">
    <source>
        <dbReference type="Proteomes" id="UP000317881"/>
    </source>
</evidence>
<dbReference type="Pfam" id="PF13546">
    <property type="entry name" value="DDE_5"/>
    <property type="match status" value="1"/>
</dbReference>
<comment type="caution">
    <text evidence="2">The sequence shown here is derived from an EMBL/GenBank/DDBJ whole genome shotgun (WGS) entry which is preliminary data.</text>
</comment>
<gene>
    <name evidence="2" type="ORF">SSP24_57580</name>
</gene>
<feature type="domain" description="Transposase IS701-like DDE" evidence="1">
    <location>
        <begin position="31"/>
        <end position="255"/>
    </location>
</feature>
<name>A0A4Y3VNF1_9ACTN</name>
<accession>A0A4Y3VNF1</accession>
<protein>
    <submittedName>
        <fullName evidence="2">Putative ISXo8 transposase</fullName>
    </submittedName>
</protein>